<reference evidence="2 3" key="1">
    <citation type="journal article" date="2019" name="Int. J. Syst. Evol. Microbiol.">
        <title>The Global Catalogue of Microorganisms (GCM) 10K type strain sequencing project: providing services to taxonomists for standard genome sequencing and annotation.</title>
        <authorList>
            <consortium name="The Broad Institute Genomics Platform"/>
            <consortium name="The Broad Institute Genome Sequencing Center for Infectious Disease"/>
            <person name="Wu L."/>
            <person name="Ma J."/>
        </authorList>
    </citation>
    <scope>NUCLEOTIDE SEQUENCE [LARGE SCALE GENOMIC DNA]</scope>
    <source>
        <strain evidence="2 3">JCM 13850</strain>
    </source>
</reference>
<evidence type="ECO:0000256" key="1">
    <source>
        <dbReference type="SAM" id="MobiDB-lite"/>
    </source>
</evidence>
<name>A0ABN2YC65_9ACTN</name>
<feature type="compositionally biased region" description="Low complexity" evidence="1">
    <location>
        <begin position="1"/>
        <end position="11"/>
    </location>
</feature>
<evidence type="ECO:0008006" key="4">
    <source>
        <dbReference type="Google" id="ProtNLM"/>
    </source>
</evidence>
<keyword evidence="3" id="KW-1185">Reference proteome</keyword>
<accession>A0ABN2YC65</accession>
<feature type="region of interest" description="Disordered" evidence="1">
    <location>
        <begin position="1"/>
        <end position="22"/>
    </location>
</feature>
<organism evidence="2 3">
    <name type="scientific">Actinomadura napierensis</name>
    <dbReference type="NCBI Taxonomy" id="267854"/>
    <lineage>
        <taxon>Bacteria</taxon>
        <taxon>Bacillati</taxon>
        <taxon>Actinomycetota</taxon>
        <taxon>Actinomycetes</taxon>
        <taxon>Streptosporangiales</taxon>
        <taxon>Thermomonosporaceae</taxon>
        <taxon>Actinomadura</taxon>
    </lineage>
</organism>
<dbReference type="RefSeq" id="WP_344262464.1">
    <property type="nucleotide sequence ID" value="NZ_BAAAMR010000007.1"/>
</dbReference>
<protein>
    <recommendedName>
        <fullName evidence="4">Integrase SAM-like N-terminal domain-containing protein</fullName>
    </recommendedName>
</protein>
<gene>
    <name evidence="2" type="ORF">GCM10009727_12710</name>
</gene>
<comment type="caution">
    <text evidence="2">The sequence shown here is derived from an EMBL/GenBank/DDBJ whole genome shotgun (WGS) entry which is preliminary data.</text>
</comment>
<evidence type="ECO:0000313" key="3">
    <source>
        <dbReference type="Proteomes" id="UP001501020"/>
    </source>
</evidence>
<proteinExistence type="predicted"/>
<dbReference type="EMBL" id="BAAAMR010000007">
    <property type="protein sequence ID" value="GAA2124873.1"/>
    <property type="molecule type" value="Genomic_DNA"/>
</dbReference>
<sequence>MAATWAAADATSRSGTGVLGGGRPLAEVADAEIGAALAELWGEAKPATWNCNRAAVASWLTWCQTRKRWAAPSVPADC</sequence>
<evidence type="ECO:0000313" key="2">
    <source>
        <dbReference type="EMBL" id="GAA2124873.1"/>
    </source>
</evidence>
<dbReference type="Proteomes" id="UP001501020">
    <property type="component" value="Unassembled WGS sequence"/>
</dbReference>